<gene>
    <name evidence="9" type="ORF">P9H32_16855</name>
</gene>
<dbReference type="Gene3D" id="3.30.70.20">
    <property type="match status" value="2"/>
</dbReference>
<dbReference type="PROSITE" id="PS00198">
    <property type="entry name" value="4FE4S_FER_1"/>
    <property type="match status" value="2"/>
</dbReference>
<evidence type="ECO:0000256" key="1">
    <source>
        <dbReference type="ARBA" id="ARBA00022448"/>
    </source>
</evidence>
<dbReference type="InterPro" id="IPR051684">
    <property type="entry name" value="Electron_Trans/Redox"/>
</dbReference>
<dbReference type="Pfam" id="PF12801">
    <property type="entry name" value="Fer4_5"/>
    <property type="match status" value="2"/>
</dbReference>
<feature type="transmembrane region" description="Helical" evidence="7">
    <location>
        <begin position="155"/>
        <end position="173"/>
    </location>
</feature>
<keyword evidence="3" id="KW-0479">Metal-binding</keyword>
<dbReference type="SUPFAM" id="SSF54862">
    <property type="entry name" value="4Fe-4S ferredoxins"/>
    <property type="match status" value="1"/>
</dbReference>
<feature type="domain" description="4Fe-4S ferredoxin-type" evidence="8">
    <location>
        <begin position="361"/>
        <end position="394"/>
    </location>
</feature>
<feature type="transmembrane region" description="Helical" evidence="7">
    <location>
        <begin position="117"/>
        <end position="135"/>
    </location>
</feature>
<dbReference type="PANTHER" id="PTHR30176">
    <property type="entry name" value="FERREDOXIN-TYPE PROTEIN NAPH"/>
    <property type="match status" value="1"/>
</dbReference>
<name>A0ABU5N1L2_9BACT</name>
<organism evidence="9 10">
    <name type="scientific">Pontiella agarivorans</name>
    <dbReference type="NCBI Taxonomy" id="3038953"/>
    <lineage>
        <taxon>Bacteria</taxon>
        <taxon>Pseudomonadati</taxon>
        <taxon>Kiritimatiellota</taxon>
        <taxon>Kiritimatiellia</taxon>
        <taxon>Kiritimatiellales</taxon>
        <taxon>Pontiellaceae</taxon>
        <taxon>Pontiella</taxon>
    </lineage>
</organism>
<dbReference type="InterPro" id="IPR017896">
    <property type="entry name" value="4Fe4S_Fe-S-bd"/>
</dbReference>
<dbReference type="Pfam" id="PF12838">
    <property type="entry name" value="Fer4_7"/>
    <property type="match status" value="2"/>
</dbReference>
<dbReference type="PANTHER" id="PTHR30176:SF3">
    <property type="entry name" value="FERREDOXIN-TYPE PROTEIN NAPH"/>
    <property type="match status" value="1"/>
</dbReference>
<feature type="domain" description="4Fe-4S ferredoxin-type" evidence="8">
    <location>
        <begin position="239"/>
        <end position="270"/>
    </location>
</feature>
<evidence type="ECO:0000259" key="8">
    <source>
        <dbReference type="PROSITE" id="PS51379"/>
    </source>
</evidence>
<keyword evidence="1" id="KW-0813">Transport</keyword>
<reference evidence="9 10" key="1">
    <citation type="journal article" date="2024" name="Appl. Environ. Microbiol.">
        <title>Pontiella agarivorans sp. nov., a novel marine anaerobic bacterium capable of degrading macroalgal polysaccharides and fixing nitrogen.</title>
        <authorList>
            <person name="Liu N."/>
            <person name="Kivenson V."/>
            <person name="Peng X."/>
            <person name="Cui Z."/>
            <person name="Lankiewicz T.S."/>
            <person name="Gosselin K.M."/>
            <person name="English C.J."/>
            <person name="Blair E.M."/>
            <person name="O'Malley M.A."/>
            <person name="Valentine D.L."/>
        </authorList>
    </citation>
    <scope>NUCLEOTIDE SEQUENCE [LARGE SCALE GENOMIC DNA]</scope>
    <source>
        <strain evidence="9 10">NLcol2</strain>
    </source>
</reference>
<evidence type="ECO:0000256" key="7">
    <source>
        <dbReference type="SAM" id="Phobius"/>
    </source>
</evidence>
<feature type="transmembrane region" description="Helical" evidence="7">
    <location>
        <begin position="61"/>
        <end position="81"/>
    </location>
</feature>
<dbReference type="RefSeq" id="WP_322610077.1">
    <property type="nucleotide sequence ID" value="NZ_JARVCO010000012.1"/>
</dbReference>
<keyword evidence="4" id="KW-0249">Electron transport</keyword>
<dbReference type="InterPro" id="IPR017900">
    <property type="entry name" value="4Fe4S_Fe_S_CS"/>
</dbReference>
<evidence type="ECO:0000256" key="6">
    <source>
        <dbReference type="ARBA" id="ARBA00023014"/>
    </source>
</evidence>
<accession>A0ABU5N1L2</accession>
<keyword evidence="7" id="KW-0472">Membrane</keyword>
<evidence type="ECO:0000313" key="10">
    <source>
        <dbReference type="Proteomes" id="UP001290861"/>
    </source>
</evidence>
<keyword evidence="10" id="KW-1185">Reference proteome</keyword>
<protein>
    <submittedName>
        <fullName evidence="9">4Fe-4S dicluster domain-containing protein</fullName>
    </submittedName>
</protein>
<comment type="caution">
    <text evidence="9">The sequence shown here is derived from an EMBL/GenBank/DDBJ whole genome shotgun (WGS) entry which is preliminary data.</text>
</comment>
<dbReference type="Proteomes" id="UP001290861">
    <property type="component" value="Unassembled WGS sequence"/>
</dbReference>
<dbReference type="PROSITE" id="PS51379">
    <property type="entry name" value="4FE4S_FER_2"/>
    <property type="match status" value="3"/>
</dbReference>
<keyword evidence="5" id="KW-0408">Iron</keyword>
<evidence type="ECO:0000256" key="2">
    <source>
        <dbReference type="ARBA" id="ARBA00022485"/>
    </source>
</evidence>
<keyword evidence="6" id="KW-0411">Iron-sulfur</keyword>
<dbReference type="EMBL" id="JARVCO010000012">
    <property type="protein sequence ID" value="MDZ8120303.1"/>
    <property type="molecule type" value="Genomic_DNA"/>
</dbReference>
<evidence type="ECO:0000256" key="3">
    <source>
        <dbReference type="ARBA" id="ARBA00022723"/>
    </source>
</evidence>
<keyword evidence="2" id="KW-0004">4Fe-4S</keyword>
<evidence type="ECO:0000256" key="4">
    <source>
        <dbReference type="ARBA" id="ARBA00022982"/>
    </source>
</evidence>
<proteinExistence type="predicted"/>
<feature type="domain" description="4Fe-4S ferredoxin-type" evidence="8">
    <location>
        <begin position="279"/>
        <end position="312"/>
    </location>
</feature>
<keyword evidence="7" id="KW-1133">Transmembrane helix</keyword>
<evidence type="ECO:0000313" key="9">
    <source>
        <dbReference type="EMBL" id="MDZ8120303.1"/>
    </source>
</evidence>
<feature type="transmembrane region" description="Helical" evidence="7">
    <location>
        <begin position="21"/>
        <end position="41"/>
    </location>
</feature>
<sequence>MMSGDGFYKKHKQAIRWSVRLFILGLSIFFLIGGPLPEHAVRWVPALSPLAALSSTLAHQVWYVSLVWTLPALGILLLSLLKGRFFCRWICPLGTIYSIPSQFSAKKRILPWKLNGYLFWFTISASVAGLPLILFLDPLSTFTRFGVLGQGTAHAMAWIPGALIPVFLLLSFVQPHIWCMQLCPLGYMVEKLKVKTPQTDRSIKSSRREILTGLALGVPTAMVLKQNARAVQPPVLPPGAKTLDDFAATCMRCYACVKACPTGVLTVRKEGGLAELCLPEMDFDRMDGSYCEQYCNICTTVCPTGAIQFLSEENKQMRRIATARIRRGACLAWEDRQECMACDEFCSYNAIEMHDGKDGIPLPEINPLKCRGCGACRNICPAVKKGNAIEITPLSEQTVVTTQDEESAVEHGRRRRRWAL</sequence>
<evidence type="ECO:0000256" key="5">
    <source>
        <dbReference type="ARBA" id="ARBA00023004"/>
    </source>
</evidence>
<keyword evidence="7" id="KW-0812">Transmembrane</keyword>